<dbReference type="AlphaFoldDB" id="A0AAV4QUP4"/>
<evidence type="ECO:0000256" key="1">
    <source>
        <dbReference type="SAM" id="MobiDB-lite"/>
    </source>
</evidence>
<sequence length="114" mass="13142">MFHNSTAPIFLLTTIIDSTIKETIKWRNSSRRRAVACNLPVKNSVIHCLEAKPTFTPSIFDYNSPQSEWECLIATDQWCLRESPPNDSTKGNNLSHFSHHRKEKKKTNQSESRP</sequence>
<organism evidence="2 3">
    <name type="scientific">Caerostris extrusa</name>
    <name type="common">Bark spider</name>
    <name type="synonym">Caerostris bankana</name>
    <dbReference type="NCBI Taxonomy" id="172846"/>
    <lineage>
        <taxon>Eukaryota</taxon>
        <taxon>Metazoa</taxon>
        <taxon>Ecdysozoa</taxon>
        <taxon>Arthropoda</taxon>
        <taxon>Chelicerata</taxon>
        <taxon>Arachnida</taxon>
        <taxon>Araneae</taxon>
        <taxon>Araneomorphae</taxon>
        <taxon>Entelegynae</taxon>
        <taxon>Araneoidea</taxon>
        <taxon>Araneidae</taxon>
        <taxon>Caerostris</taxon>
    </lineage>
</organism>
<name>A0AAV4QUP4_CAEEX</name>
<evidence type="ECO:0000313" key="2">
    <source>
        <dbReference type="EMBL" id="GIY12586.1"/>
    </source>
</evidence>
<comment type="caution">
    <text evidence="2">The sequence shown here is derived from an EMBL/GenBank/DDBJ whole genome shotgun (WGS) entry which is preliminary data.</text>
</comment>
<protein>
    <submittedName>
        <fullName evidence="2">Uncharacterized protein</fullName>
    </submittedName>
</protein>
<keyword evidence="3" id="KW-1185">Reference proteome</keyword>
<evidence type="ECO:0000313" key="3">
    <source>
        <dbReference type="Proteomes" id="UP001054945"/>
    </source>
</evidence>
<gene>
    <name evidence="2" type="ORF">CEXT_411521</name>
</gene>
<reference evidence="2 3" key="1">
    <citation type="submission" date="2021-06" db="EMBL/GenBank/DDBJ databases">
        <title>Caerostris extrusa draft genome.</title>
        <authorList>
            <person name="Kono N."/>
            <person name="Arakawa K."/>
        </authorList>
    </citation>
    <scope>NUCLEOTIDE SEQUENCE [LARGE SCALE GENOMIC DNA]</scope>
</reference>
<feature type="region of interest" description="Disordered" evidence="1">
    <location>
        <begin position="83"/>
        <end position="114"/>
    </location>
</feature>
<accession>A0AAV4QUP4</accession>
<feature type="compositionally biased region" description="Polar residues" evidence="1">
    <location>
        <begin position="85"/>
        <end position="96"/>
    </location>
</feature>
<dbReference type="EMBL" id="BPLR01006811">
    <property type="protein sequence ID" value="GIY12586.1"/>
    <property type="molecule type" value="Genomic_DNA"/>
</dbReference>
<dbReference type="Proteomes" id="UP001054945">
    <property type="component" value="Unassembled WGS sequence"/>
</dbReference>
<proteinExistence type="predicted"/>